<name>A0ABY7DGJ9_MYAAR</name>
<organism evidence="1 2">
    <name type="scientific">Mya arenaria</name>
    <name type="common">Soft-shell clam</name>
    <dbReference type="NCBI Taxonomy" id="6604"/>
    <lineage>
        <taxon>Eukaryota</taxon>
        <taxon>Metazoa</taxon>
        <taxon>Spiralia</taxon>
        <taxon>Lophotrochozoa</taxon>
        <taxon>Mollusca</taxon>
        <taxon>Bivalvia</taxon>
        <taxon>Autobranchia</taxon>
        <taxon>Heteroconchia</taxon>
        <taxon>Euheterodonta</taxon>
        <taxon>Imparidentia</taxon>
        <taxon>Neoheterodontei</taxon>
        <taxon>Myida</taxon>
        <taxon>Myoidea</taxon>
        <taxon>Myidae</taxon>
        <taxon>Mya</taxon>
    </lineage>
</organism>
<evidence type="ECO:0000313" key="1">
    <source>
        <dbReference type="EMBL" id="WAQ96787.1"/>
    </source>
</evidence>
<proteinExistence type="predicted"/>
<reference evidence="1" key="1">
    <citation type="submission" date="2022-11" db="EMBL/GenBank/DDBJ databases">
        <title>Centuries of genome instability and evolution in soft-shell clam transmissible cancer (bioRxiv).</title>
        <authorList>
            <person name="Hart S.F.M."/>
            <person name="Yonemitsu M.A."/>
            <person name="Giersch R.M."/>
            <person name="Beal B.F."/>
            <person name="Arriagada G."/>
            <person name="Davis B.W."/>
            <person name="Ostrander E.A."/>
            <person name="Goff S.P."/>
            <person name="Metzger M.J."/>
        </authorList>
    </citation>
    <scope>NUCLEOTIDE SEQUENCE</scope>
    <source>
        <strain evidence="1">MELC-2E11</strain>
        <tissue evidence="1">Siphon/mantle</tissue>
    </source>
</reference>
<evidence type="ECO:0000313" key="2">
    <source>
        <dbReference type="Proteomes" id="UP001164746"/>
    </source>
</evidence>
<dbReference type="Proteomes" id="UP001164746">
    <property type="component" value="Chromosome 2"/>
</dbReference>
<dbReference type="EMBL" id="CP111013">
    <property type="protein sequence ID" value="WAQ96787.1"/>
    <property type="molecule type" value="Genomic_DNA"/>
</dbReference>
<keyword evidence="2" id="KW-1185">Reference proteome</keyword>
<gene>
    <name evidence="1" type="ORF">MAR_029477</name>
</gene>
<protein>
    <submittedName>
        <fullName evidence="1">STRC-like protein</fullName>
    </submittedName>
</protein>
<accession>A0ABY7DGJ9</accession>
<sequence length="122" mass="12969">MQLLGSGVTAMTAAQISAMADDDFLDCASFLGSQTGWDADQLEALLAVALRSSTYGSSSGWTADHVYSVGIIAQSLSTSEITALSDLDIDAMYSIGRHDGWDVTQVRTTYLNTIFDMFGIGI</sequence>